<dbReference type="PROSITE" id="PS00061">
    <property type="entry name" value="ADH_SHORT"/>
    <property type="match status" value="1"/>
</dbReference>
<comment type="caution">
    <text evidence="5">Lacks conserved residue(s) required for the propagation of feature annotation.</text>
</comment>
<dbReference type="OrthoDB" id="9811425at2"/>
<evidence type="ECO:0000313" key="7">
    <source>
        <dbReference type="EMBL" id="KHK90021.1"/>
    </source>
</evidence>
<dbReference type="Gene3D" id="3.90.25.10">
    <property type="entry name" value="UDP-galactose 4-epimerase, domain 1"/>
    <property type="match status" value="1"/>
</dbReference>
<evidence type="ECO:0000256" key="2">
    <source>
        <dbReference type="ARBA" id="ARBA00022857"/>
    </source>
</evidence>
<feature type="binding site" evidence="5">
    <location>
        <position position="136"/>
    </location>
    <ligand>
        <name>NADP(+)</name>
        <dbReference type="ChEBI" id="CHEBI:58349"/>
    </ligand>
</feature>
<sequence length="307" mass="33557">MRVWVTGDRGMLGSAVVRRLASEPVEIVTAPRDDLDLVDQVAVQRWVRVNRPDRIIHCAAKVGGILANRDQPAEFIYLNMMIAANVIHAAHEAGVEKLVHIASSAIYPLHASQPLSEAAILTGPIDGDHVPYAIAKIAGIVMCQSYRHQYDSNFISAVPANLYGPGDSFAPATSHVVPAIIRKVHEAKRMNSPEIVIWGTGAPLRELLHVNDMADALVFLLSNYSGEEPINIGCGSVVSILELTQMICQIAGYGGRIVHDLAKPDGASRKLLDSSRLRALGWRPSIDLNQGLLETYTWFSEHWHDEG</sequence>
<dbReference type="GO" id="GO:0070401">
    <property type="term" value="F:NADP+ binding"/>
    <property type="evidence" value="ECO:0007669"/>
    <property type="project" value="UniProtKB-UniRule"/>
</dbReference>
<feature type="binding site" evidence="5">
    <location>
        <position position="183"/>
    </location>
    <ligand>
        <name>substrate</name>
    </ligand>
</feature>
<dbReference type="PANTHER" id="PTHR43238">
    <property type="entry name" value="GDP-L-FUCOSE SYNTHASE"/>
    <property type="match status" value="1"/>
</dbReference>
<name>A0A0B1ZG02_9SPHN</name>
<dbReference type="EC" id="1.1.1.271" evidence="5"/>
<evidence type="ECO:0000259" key="6">
    <source>
        <dbReference type="Pfam" id="PF01370"/>
    </source>
</evidence>
<dbReference type="HAMAP" id="MF_00956">
    <property type="entry name" value="GDP_fucose_synth"/>
    <property type="match status" value="1"/>
</dbReference>
<dbReference type="RefSeq" id="WP_039287699.1">
    <property type="nucleotide sequence ID" value="NZ_JTDI01000006.1"/>
</dbReference>
<evidence type="ECO:0000256" key="1">
    <source>
        <dbReference type="ARBA" id="ARBA00005959"/>
    </source>
</evidence>
<keyword evidence="2 5" id="KW-0521">NADP</keyword>
<organism evidence="7 8">
    <name type="scientific">Novosphingobium malaysiense</name>
    <dbReference type="NCBI Taxonomy" id="1348853"/>
    <lineage>
        <taxon>Bacteria</taxon>
        <taxon>Pseudomonadati</taxon>
        <taxon>Pseudomonadota</taxon>
        <taxon>Alphaproteobacteria</taxon>
        <taxon>Sphingomonadales</taxon>
        <taxon>Sphingomonadaceae</taxon>
        <taxon>Novosphingobium</taxon>
    </lineage>
</organism>
<dbReference type="STRING" id="1348853.LK12_19255"/>
<dbReference type="InterPro" id="IPR001509">
    <property type="entry name" value="Epimerase_deHydtase"/>
</dbReference>
<comment type="similarity">
    <text evidence="1 5">Belongs to the NAD(P)-dependent epimerase/dehydratase family. Fucose synthase subfamily.</text>
</comment>
<evidence type="ECO:0000313" key="8">
    <source>
        <dbReference type="Proteomes" id="UP000031057"/>
    </source>
</evidence>
<dbReference type="InterPro" id="IPR020904">
    <property type="entry name" value="Sc_DH/Rdtase_CS"/>
</dbReference>
<dbReference type="AlphaFoldDB" id="A0A0B1ZG02"/>
<dbReference type="InterPro" id="IPR036291">
    <property type="entry name" value="NAD(P)-bd_dom_sf"/>
</dbReference>
<keyword evidence="8" id="KW-1185">Reference proteome</keyword>
<feature type="binding site" evidence="5">
    <location>
        <position position="175"/>
    </location>
    <ligand>
        <name>NADP(+)</name>
        <dbReference type="ChEBI" id="CHEBI:58349"/>
    </ligand>
</feature>
<feature type="binding site" evidence="5">
    <location>
        <position position="265"/>
    </location>
    <ligand>
        <name>substrate</name>
    </ligand>
</feature>
<feature type="binding site" evidence="5">
    <location>
        <begin position="101"/>
        <end position="104"/>
    </location>
    <ligand>
        <name>NADP(+)</name>
        <dbReference type="ChEBI" id="CHEBI:58349"/>
    </ligand>
</feature>
<dbReference type="GO" id="GO:0050577">
    <property type="term" value="F:GDP-L-fucose synthase activity"/>
    <property type="evidence" value="ECO:0007669"/>
    <property type="project" value="UniProtKB-UniRule"/>
</dbReference>
<dbReference type="SUPFAM" id="SSF51735">
    <property type="entry name" value="NAD(P)-binding Rossmann-fold domains"/>
    <property type="match status" value="1"/>
</dbReference>
<feature type="binding site" evidence="5">
    <location>
        <begin position="7"/>
        <end position="13"/>
    </location>
    <ligand>
        <name>NADP(+)</name>
        <dbReference type="ChEBI" id="CHEBI:58349"/>
    </ligand>
</feature>
<dbReference type="Gene3D" id="3.40.50.720">
    <property type="entry name" value="NAD(P)-binding Rossmann-like Domain"/>
    <property type="match status" value="1"/>
</dbReference>
<proteinExistence type="inferred from homology"/>
<evidence type="ECO:0000256" key="3">
    <source>
        <dbReference type="ARBA" id="ARBA00023002"/>
    </source>
</evidence>
<accession>A0A0B1ZG02</accession>
<feature type="site" description="Important for catalytic activity" evidence="5">
    <location>
        <position position="103"/>
    </location>
</feature>
<dbReference type="GO" id="GO:0042351">
    <property type="term" value="P:'de novo' GDP-L-fucose biosynthetic process"/>
    <property type="evidence" value="ECO:0007669"/>
    <property type="project" value="UniProtKB-UniRule"/>
</dbReference>
<dbReference type="UniPathway" id="UPA00128">
    <property type="reaction ID" value="UER00191"/>
</dbReference>
<keyword evidence="5" id="KW-0511">Multifunctional enzyme</keyword>
<comment type="catalytic activity">
    <reaction evidence="5">
        <text>GDP-beta-L-fucose + NADP(+) = GDP-4-dehydro-alpha-D-rhamnose + NADPH + H(+)</text>
        <dbReference type="Rhea" id="RHEA:18885"/>
        <dbReference type="ChEBI" id="CHEBI:15378"/>
        <dbReference type="ChEBI" id="CHEBI:57273"/>
        <dbReference type="ChEBI" id="CHEBI:57783"/>
        <dbReference type="ChEBI" id="CHEBI:57964"/>
        <dbReference type="ChEBI" id="CHEBI:58349"/>
        <dbReference type="EC" id="1.1.1.271"/>
    </reaction>
</comment>
<keyword evidence="4 5" id="KW-0413">Isomerase</keyword>
<comment type="caution">
    <text evidence="7">The sequence shown here is derived from an EMBL/GenBank/DDBJ whole genome shotgun (WGS) entry which is preliminary data.</text>
</comment>
<keyword evidence="3 5" id="KW-0560">Oxidoreductase</keyword>
<feature type="binding site" evidence="5">
    <location>
        <begin position="159"/>
        <end position="162"/>
    </location>
    <ligand>
        <name>NADP(+)</name>
        <dbReference type="ChEBI" id="CHEBI:58349"/>
    </ligand>
</feature>
<feature type="binding site" evidence="5">
    <location>
        <position position="205"/>
    </location>
    <ligand>
        <name>substrate</name>
    </ligand>
</feature>
<comment type="function">
    <text evidence="5">Catalyzes the two-step NADP-dependent conversion of GDP-4-dehydro-6-deoxy-D-mannose to GDP-fucose, involving an epimerase and a reductase reaction.</text>
</comment>
<comment type="pathway">
    <text evidence="5">Nucleotide-sugar biosynthesis; GDP-L-fucose biosynthesis via de novo pathway; GDP-L-fucose from GDP-alpha-D-mannose: step 2/2.</text>
</comment>
<feature type="domain" description="NAD-dependent epimerase/dehydratase" evidence="6">
    <location>
        <begin position="4"/>
        <end position="233"/>
    </location>
</feature>
<gene>
    <name evidence="5" type="primary">fcl</name>
    <name evidence="7" type="ORF">LK12_19255</name>
</gene>
<feature type="binding site" evidence="5">
    <location>
        <position position="198"/>
    </location>
    <ligand>
        <name>substrate</name>
    </ligand>
</feature>
<protein>
    <recommendedName>
        <fullName evidence="5">GDP-L-fucose synthase</fullName>
        <ecNumber evidence="5">1.1.1.271</ecNumber>
    </recommendedName>
    <alternativeName>
        <fullName evidence="5">GDP-4-keto-6-deoxy-D-mannose-3,5-epimerase-4-reductase</fullName>
    </alternativeName>
</protein>
<dbReference type="PANTHER" id="PTHR43238:SF1">
    <property type="entry name" value="GDP-L-FUCOSE SYNTHASE"/>
    <property type="match status" value="1"/>
</dbReference>
<dbReference type="Proteomes" id="UP000031057">
    <property type="component" value="Unassembled WGS sequence"/>
</dbReference>
<reference evidence="7 8" key="1">
    <citation type="submission" date="2014-10" db="EMBL/GenBank/DDBJ databases">
        <title>Genome sequence of Novosphingobium malaysiense MUSC 273(T).</title>
        <authorList>
            <person name="Lee L.-H."/>
        </authorList>
    </citation>
    <scope>NUCLEOTIDE SEQUENCE [LARGE SCALE GENOMIC DNA]</scope>
    <source>
        <strain evidence="7 8">MUSC 273</strain>
    </source>
</reference>
<dbReference type="Pfam" id="PF01370">
    <property type="entry name" value="Epimerase"/>
    <property type="match status" value="1"/>
</dbReference>
<dbReference type="CDD" id="cd05239">
    <property type="entry name" value="GDP_FS_SDR_e"/>
    <property type="match status" value="1"/>
</dbReference>
<evidence type="ECO:0000256" key="4">
    <source>
        <dbReference type="ARBA" id="ARBA00023235"/>
    </source>
</evidence>
<feature type="active site" description="Proton donor/acceptor" evidence="5">
    <location>
        <position position="132"/>
    </location>
</feature>
<evidence type="ECO:0000256" key="5">
    <source>
        <dbReference type="HAMAP-Rule" id="MF_00956"/>
    </source>
</evidence>
<dbReference type="EMBL" id="JTDI01000006">
    <property type="protein sequence ID" value="KHK90021.1"/>
    <property type="molecule type" value="Genomic_DNA"/>
</dbReference>
<dbReference type="GO" id="GO:0016853">
    <property type="term" value="F:isomerase activity"/>
    <property type="evidence" value="ECO:0007669"/>
    <property type="project" value="UniProtKB-KW"/>
</dbReference>
<dbReference type="InterPro" id="IPR028614">
    <property type="entry name" value="GDP_fucose/colitose_synth"/>
</dbReference>